<dbReference type="PANTHER" id="PTHR32071:SF57">
    <property type="entry name" value="C4-DICARBOXYLATE TRANSPORT TRANSCRIPTIONAL REGULATORY PROTEIN DCTD"/>
    <property type="match status" value="1"/>
</dbReference>
<sequence length="268" mass="30604">MSKNSHTHPHHLDMSSIDFISLFDRLDDGVIITDRNGCILFYNKTQSTIDSLAPKDVLGLKVTEIYDLNDRTSMIMKCITKKASIRNRTFFYRTISGKIAHTITSVYPIFKDEEITGAVCFVKDYELLQRSTPMSASCECHTDLGNSTKFTFADLVGSSAEFQRAVKIARKAASSASPIMLYGETGTGKELFAQSIHNHSNRKEKNMWLSTVLPYLMTFLKVYYLGQPEGHSPVHWTKPDFLKWPTEEPFFWMNFSPCPYIFRQNFCG</sequence>
<dbReference type="InterPro" id="IPR002078">
    <property type="entry name" value="Sigma_54_int"/>
</dbReference>
<keyword evidence="1" id="KW-0547">Nucleotide-binding</keyword>
<dbReference type="Pfam" id="PF00158">
    <property type="entry name" value="Sigma54_activat"/>
    <property type="match status" value="1"/>
</dbReference>
<gene>
    <name evidence="4" type="ORF">MTBBW1_370010</name>
</gene>
<feature type="domain" description="PAS" evidence="3">
    <location>
        <begin position="15"/>
        <end position="74"/>
    </location>
</feature>
<dbReference type="GO" id="GO:0005524">
    <property type="term" value="F:ATP binding"/>
    <property type="evidence" value="ECO:0007669"/>
    <property type="project" value="UniProtKB-KW"/>
</dbReference>
<dbReference type="AlphaFoldDB" id="A0A1W1HGM2"/>
<dbReference type="SUPFAM" id="SSF52540">
    <property type="entry name" value="P-loop containing nucleoside triphosphate hydrolases"/>
    <property type="match status" value="1"/>
</dbReference>
<dbReference type="CDD" id="cd00130">
    <property type="entry name" value="PAS"/>
    <property type="match status" value="1"/>
</dbReference>
<dbReference type="Gene3D" id="3.30.450.20">
    <property type="entry name" value="PAS domain"/>
    <property type="match status" value="1"/>
</dbReference>
<evidence type="ECO:0000256" key="2">
    <source>
        <dbReference type="ARBA" id="ARBA00022840"/>
    </source>
</evidence>
<dbReference type="EMBL" id="FWEV01000278">
    <property type="protein sequence ID" value="SLM31586.1"/>
    <property type="molecule type" value="Genomic_DNA"/>
</dbReference>
<evidence type="ECO:0000313" key="4">
    <source>
        <dbReference type="EMBL" id="SLM31586.1"/>
    </source>
</evidence>
<proteinExistence type="predicted"/>
<dbReference type="PANTHER" id="PTHR32071">
    <property type="entry name" value="TRANSCRIPTIONAL REGULATORY PROTEIN"/>
    <property type="match status" value="1"/>
</dbReference>
<dbReference type="GO" id="GO:0006355">
    <property type="term" value="P:regulation of DNA-templated transcription"/>
    <property type="evidence" value="ECO:0007669"/>
    <property type="project" value="InterPro"/>
</dbReference>
<keyword evidence="2" id="KW-0067">ATP-binding</keyword>
<dbReference type="PROSITE" id="PS00675">
    <property type="entry name" value="SIGMA54_INTERACT_1"/>
    <property type="match status" value="1"/>
</dbReference>
<dbReference type="SUPFAM" id="SSF55785">
    <property type="entry name" value="PYP-like sensor domain (PAS domain)"/>
    <property type="match status" value="1"/>
</dbReference>
<dbReference type="InterPro" id="IPR035965">
    <property type="entry name" value="PAS-like_dom_sf"/>
</dbReference>
<accession>A0A1W1HGM2</accession>
<evidence type="ECO:0000259" key="3">
    <source>
        <dbReference type="PROSITE" id="PS50112"/>
    </source>
</evidence>
<dbReference type="Gene3D" id="3.40.50.300">
    <property type="entry name" value="P-loop containing nucleotide triphosphate hydrolases"/>
    <property type="match status" value="1"/>
</dbReference>
<name>A0A1W1HGM2_9BACT</name>
<evidence type="ECO:0000313" key="5">
    <source>
        <dbReference type="Proteomes" id="UP000191931"/>
    </source>
</evidence>
<reference evidence="4 5" key="1">
    <citation type="submission" date="2017-03" db="EMBL/GenBank/DDBJ databases">
        <authorList>
            <person name="Afonso C.L."/>
            <person name="Miller P.J."/>
            <person name="Scott M.A."/>
            <person name="Spackman E."/>
            <person name="Goraichik I."/>
            <person name="Dimitrov K.M."/>
            <person name="Suarez D.L."/>
            <person name="Swayne D.E."/>
        </authorList>
    </citation>
    <scope>NUCLEOTIDE SEQUENCE [LARGE SCALE GENOMIC DNA]</scope>
    <source>
        <strain evidence="4">PRJEB14757</strain>
    </source>
</reference>
<dbReference type="Proteomes" id="UP000191931">
    <property type="component" value="Unassembled WGS sequence"/>
</dbReference>
<dbReference type="InterPro" id="IPR027417">
    <property type="entry name" value="P-loop_NTPase"/>
</dbReference>
<dbReference type="STRING" id="1246637.MTBBW1_370010"/>
<dbReference type="InterPro" id="IPR025662">
    <property type="entry name" value="Sigma_54_int_dom_ATP-bd_1"/>
</dbReference>
<dbReference type="InterPro" id="IPR000014">
    <property type="entry name" value="PAS"/>
</dbReference>
<evidence type="ECO:0000256" key="1">
    <source>
        <dbReference type="ARBA" id="ARBA00022741"/>
    </source>
</evidence>
<dbReference type="Pfam" id="PF13426">
    <property type="entry name" value="PAS_9"/>
    <property type="match status" value="1"/>
</dbReference>
<keyword evidence="5" id="KW-1185">Reference proteome</keyword>
<organism evidence="4 5">
    <name type="scientific">Desulfamplus magnetovallimortis</name>
    <dbReference type="NCBI Taxonomy" id="1246637"/>
    <lineage>
        <taxon>Bacteria</taxon>
        <taxon>Pseudomonadati</taxon>
        <taxon>Thermodesulfobacteriota</taxon>
        <taxon>Desulfobacteria</taxon>
        <taxon>Desulfobacterales</taxon>
        <taxon>Desulfobacteraceae</taxon>
        <taxon>Desulfamplus</taxon>
    </lineage>
</organism>
<dbReference type="PROSITE" id="PS50112">
    <property type="entry name" value="PAS"/>
    <property type="match status" value="1"/>
</dbReference>
<dbReference type="CDD" id="cd00009">
    <property type="entry name" value="AAA"/>
    <property type="match status" value="1"/>
</dbReference>
<dbReference type="NCBIfam" id="TIGR00229">
    <property type="entry name" value="sensory_box"/>
    <property type="match status" value="1"/>
</dbReference>
<protein>
    <recommendedName>
        <fullName evidence="3">PAS domain-containing protein</fullName>
    </recommendedName>
</protein>